<dbReference type="EMBL" id="JBHSRS010000084">
    <property type="protein sequence ID" value="MFC6284862.1"/>
    <property type="molecule type" value="Genomic_DNA"/>
</dbReference>
<dbReference type="InterPro" id="IPR042100">
    <property type="entry name" value="Bug_dom1"/>
</dbReference>
<feature type="signal peptide" evidence="2">
    <location>
        <begin position="1"/>
        <end position="23"/>
    </location>
</feature>
<dbReference type="PANTHER" id="PTHR42928">
    <property type="entry name" value="TRICARBOXYLATE-BINDING PROTEIN"/>
    <property type="match status" value="1"/>
</dbReference>
<evidence type="ECO:0000313" key="3">
    <source>
        <dbReference type="EMBL" id="MFC6284862.1"/>
    </source>
</evidence>
<accession>A0ABW1U5A9</accession>
<evidence type="ECO:0000313" key="4">
    <source>
        <dbReference type="Proteomes" id="UP001596270"/>
    </source>
</evidence>
<comment type="caution">
    <text evidence="3">The sequence shown here is derived from an EMBL/GenBank/DDBJ whole genome shotgun (WGS) entry which is preliminary data.</text>
</comment>
<dbReference type="CDD" id="cd07012">
    <property type="entry name" value="PBP2_Bug_TTT"/>
    <property type="match status" value="1"/>
</dbReference>
<dbReference type="Pfam" id="PF03401">
    <property type="entry name" value="TctC"/>
    <property type="match status" value="1"/>
</dbReference>
<gene>
    <name evidence="3" type="ORF">ACFQND_26855</name>
</gene>
<name>A0ABW1U5A9_9BURK</name>
<dbReference type="Gene3D" id="3.40.190.10">
    <property type="entry name" value="Periplasmic binding protein-like II"/>
    <property type="match status" value="1"/>
</dbReference>
<organism evidence="3 4">
    <name type="scientific">Polaromonas aquatica</name>
    <dbReference type="NCBI Taxonomy" id="332657"/>
    <lineage>
        <taxon>Bacteria</taxon>
        <taxon>Pseudomonadati</taxon>
        <taxon>Pseudomonadota</taxon>
        <taxon>Betaproteobacteria</taxon>
        <taxon>Burkholderiales</taxon>
        <taxon>Comamonadaceae</taxon>
        <taxon>Polaromonas</taxon>
    </lineage>
</organism>
<keyword evidence="4" id="KW-1185">Reference proteome</keyword>
<dbReference type="PANTHER" id="PTHR42928:SF5">
    <property type="entry name" value="BLR1237 PROTEIN"/>
    <property type="match status" value="1"/>
</dbReference>
<evidence type="ECO:0000256" key="1">
    <source>
        <dbReference type="ARBA" id="ARBA00006987"/>
    </source>
</evidence>
<proteinExistence type="inferred from homology"/>
<dbReference type="Gene3D" id="3.40.190.150">
    <property type="entry name" value="Bordetella uptake gene, domain 1"/>
    <property type="match status" value="1"/>
</dbReference>
<feature type="chain" id="PRO_5045338874" evidence="2">
    <location>
        <begin position="24"/>
        <end position="323"/>
    </location>
</feature>
<dbReference type="InterPro" id="IPR005064">
    <property type="entry name" value="BUG"/>
</dbReference>
<dbReference type="RefSeq" id="WP_371439467.1">
    <property type="nucleotide sequence ID" value="NZ_JBHSRS010000084.1"/>
</dbReference>
<evidence type="ECO:0000256" key="2">
    <source>
        <dbReference type="SAM" id="SignalP"/>
    </source>
</evidence>
<dbReference type="Proteomes" id="UP001596270">
    <property type="component" value="Unassembled WGS sequence"/>
</dbReference>
<reference evidence="4" key="1">
    <citation type="journal article" date="2019" name="Int. J. Syst. Evol. Microbiol.">
        <title>The Global Catalogue of Microorganisms (GCM) 10K type strain sequencing project: providing services to taxonomists for standard genome sequencing and annotation.</title>
        <authorList>
            <consortium name="The Broad Institute Genomics Platform"/>
            <consortium name="The Broad Institute Genome Sequencing Center for Infectious Disease"/>
            <person name="Wu L."/>
            <person name="Ma J."/>
        </authorList>
    </citation>
    <scope>NUCLEOTIDE SEQUENCE [LARGE SCALE GENOMIC DNA]</scope>
    <source>
        <strain evidence="4">CCUG 39402</strain>
    </source>
</reference>
<sequence length="323" mass="34135">MKYLKSASLAFAATALFATGVHAADDYPTKPIRLIVPYSAGGAVDIVGRVYAKKLGELLGQPVVVENKPGGGAMIGIRQVLAASADGYTLLMSTTTHTTNTIMYKAPGYSLDDFSMVSAIGVTPLALLQNANLPPKSYAQLIAYAKANPGKLNSGILGGGGITQLMTYRFKNAAGIETTDINFPGGGPAMVSLLAGNIDIFLDPMPTTAPQLPGGRIKALAVTSETRLSYLPDVPTFREVGLPSMIGGAWFAIFAPAKTTAAIQQKLRAASETATKTKEVQDRLAEVKIEPWTAGIEKFREFLVKDKELWEQDAKRGGIAGTL</sequence>
<protein>
    <submittedName>
        <fullName evidence="3">Bug family tripartite tricarboxylate transporter substrate binding protein</fullName>
    </submittedName>
</protein>
<dbReference type="SUPFAM" id="SSF53850">
    <property type="entry name" value="Periplasmic binding protein-like II"/>
    <property type="match status" value="1"/>
</dbReference>
<keyword evidence="2" id="KW-0732">Signal</keyword>
<dbReference type="PIRSF" id="PIRSF017082">
    <property type="entry name" value="YflP"/>
    <property type="match status" value="1"/>
</dbReference>
<comment type="similarity">
    <text evidence="1">Belongs to the UPF0065 (bug) family.</text>
</comment>